<protein>
    <submittedName>
        <fullName evidence="3">Regulatory protein YycH of two-component signal transduction system YycFG</fullName>
    </submittedName>
</protein>
<gene>
    <name evidence="3" type="ORF">FHS18_002954</name>
</gene>
<reference evidence="3 4" key="1">
    <citation type="submission" date="2020-08" db="EMBL/GenBank/DDBJ databases">
        <title>Genomic Encyclopedia of Type Strains, Phase III (KMG-III): the genomes of soil and plant-associated and newly described type strains.</title>
        <authorList>
            <person name="Whitman W."/>
        </authorList>
    </citation>
    <scope>NUCLEOTIDE SEQUENCE [LARGE SCALE GENOMIC DNA]</scope>
    <source>
        <strain evidence="3 4">CECT 5862</strain>
    </source>
</reference>
<dbReference type="EMBL" id="JACHXK010000005">
    <property type="protein sequence ID" value="MBB3110887.1"/>
    <property type="molecule type" value="Genomic_DNA"/>
</dbReference>
<dbReference type="InterPro" id="IPR042274">
    <property type="entry name" value="YycH/YycI_2"/>
</dbReference>
<evidence type="ECO:0000313" key="3">
    <source>
        <dbReference type="EMBL" id="MBB3110887.1"/>
    </source>
</evidence>
<feature type="domain" description="Regulatory protein YycH" evidence="2">
    <location>
        <begin position="3"/>
        <end position="418"/>
    </location>
</feature>
<dbReference type="CDD" id="cd15787">
    <property type="entry name" value="YycH_N"/>
    <property type="match status" value="1"/>
</dbReference>
<dbReference type="Proteomes" id="UP000570361">
    <property type="component" value="Unassembled WGS sequence"/>
</dbReference>
<evidence type="ECO:0000259" key="2">
    <source>
        <dbReference type="Pfam" id="PF07435"/>
    </source>
</evidence>
<feature type="compositionally biased region" description="Polar residues" evidence="1">
    <location>
        <begin position="465"/>
        <end position="474"/>
    </location>
</feature>
<organism evidence="3 4">
    <name type="scientific">Paenibacillus phyllosphaerae</name>
    <dbReference type="NCBI Taxonomy" id="274593"/>
    <lineage>
        <taxon>Bacteria</taxon>
        <taxon>Bacillati</taxon>
        <taxon>Bacillota</taxon>
        <taxon>Bacilli</taxon>
        <taxon>Bacillales</taxon>
        <taxon>Paenibacillaceae</taxon>
        <taxon>Paenibacillus</taxon>
    </lineage>
</organism>
<feature type="region of interest" description="Disordered" evidence="1">
    <location>
        <begin position="430"/>
        <end position="482"/>
    </location>
</feature>
<comment type="caution">
    <text evidence="3">The sequence shown here is derived from an EMBL/GenBank/DDBJ whole genome shotgun (WGS) entry which is preliminary data.</text>
</comment>
<proteinExistence type="predicted"/>
<keyword evidence="4" id="KW-1185">Reference proteome</keyword>
<dbReference type="AlphaFoldDB" id="A0A7W5AY56"/>
<dbReference type="InterPro" id="IPR009996">
    <property type="entry name" value="YycH"/>
</dbReference>
<evidence type="ECO:0000256" key="1">
    <source>
        <dbReference type="SAM" id="MobiDB-lite"/>
    </source>
</evidence>
<name>A0A7W5AY56_9BACL</name>
<dbReference type="Pfam" id="PF07435">
    <property type="entry name" value="YycH"/>
    <property type="match status" value="1"/>
</dbReference>
<sequence length="482" mass="54029">MIEKVKTVVLTLLVLLSLLQSYWLAYSMPGMGATVSQKQDYVKAEQMGTEAKVEDLIFPADIVLHFGNDRHTVLYPGVNFYQIIYERVMGREFKGFQRDNVYAIDWDAVRKSGIGVELRFGSGVPVELLSKVLKLSEGDVAFQKDVITRIWIYKSNDREEVSTYFFSLDGTTVYQSVRADLTVRDVQNYVGFGQYWTPYRYVADELYLAKEPLQAVESQVSYQSYTPEQMQHNLFFDPSATRAINDRDGSQIYTDSKRALQVEQDGTWIRYRDPAAVQDSEDDMSENVYASVVFINEHGGWNGLHRFIQPWSGESVPTIRYQQYYGSYPIVSKQPFLFGEMLLRMQQGVVTEYERSLITLSDTPEKKEVRWLPGGQMLVDALANYARREEVQSVYPAVEVAMLAGSKLRFSPIWAVRLLDGTQEKLLGAMQGATKPGPGEPGGADPAESGNGGTAAGSANGPSNDADQTASLSKTGAAVVWR</sequence>
<dbReference type="RefSeq" id="WP_183600760.1">
    <property type="nucleotide sequence ID" value="NZ_JACHXK010000005.1"/>
</dbReference>
<evidence type="ECO:0000313" key="4">
    <source>
        <dbReference type="Proteomes" id="UP000570361"/>
    </source>
</evidence>
<dbReference type="Gene3D" id="3.30.310.160">
    <property type="entry name" value="YycH protein, domain 2"/>
    <property type="match status" value="1"/>
</dbReference>
<accession>A0A7W5AY56</accession>